<dbReference type="Proteomes" id="UP001152320">
    <property type="component" value="Chromosome 10"/>
</dbReference>
<name>A0A9Q1BXH4_HOLLE</name>
<sequence length="145" mass="16753">MERCSFDDSNQERAPTVNSPQYGLLPFREVYTSPMHFPVVQHYEHTQHVYFNREIENSCLQLEYDNADQPDEEDPLGHDWKQLADELGFSMEEISAIERRGKPTFTVIQSAVKKGTLTSPNHLKMILEKIQRFDAAALISDEEHG</sequence>
<dbReference type="AlphaFoldDB" id="A0A9Q1BXH4"/>
<dbReference type="OrthoDB" id="6160824at2759"/>
<evidence type="ECO:0000259" key="1">
    <source>
        <dbReference type="PROSITE" id="PS50017"/>
    </source>
</evidence>
<dbReference type="Gene3D" id="1.10.533.10">
    <property type="entry name" value="Death Domain, Fas"/>
    <property type="match status" value="1"/>
</dbReference>
<dbReference type="GO" id="GO:0007165">
    <property type="term" value="P:signal transduction"/>
    <property type="evidence" value="ECO:0007669"/>
    <property type="project" value="InterPro"/>
</dbReference>
<evidence type="ECO:0000313" key="2">
    <source>
        <dbReference type="EMBL" id="KAJ8034537.1"/>
    </source>
</evidence>
<dbReference type="EMBL" id="JAIZAY010000010">
    <property type="protein sequence ID" value="KAJ8034537.1"/>
    <property type="molecule type" value="Genomic_DNA"/>
</dbReference>
<gene>
    <name evidence="2" type="ORF">HOLleu_21418</name>
</gene>
<comment type="caution">
    <text evidence="2">The sequence shown here is derived from an EMBL/GenBank/DDBJ whole genome shotgun (WGS) entry which is preliminary data.</text>
</comment>
<proteinExistence type="predicted"/>
<reference evidence="2" key="1">
    <citation type="submission" date="2021-10" db="EMBL/GenBank/DDBJ databases">
        <title>Tropical sea cucumber genome reveals ecological adaptation and Cuvierian tubules defense mechanism.</title>
        <authorList>
            <person name="Chen T."/>
        </authorList>
    </citation>
    <scope>NUCLEOTIDE SEQUENCE</scope>
    <source>
        <strain evidence="2">Nanhai2018</strain>
        <tissue evidence="2">Muscle</tissue>
    </source>
</reference>
<feature type="domain" description="Death" evidence="1">
    <location>
        <begin position="73"/>
        <end position="143"/>
    </location>
</feature>
<dbReference type="InterPro" id="IPR011029">
    <property type="entry name" value="DEATH-like_dom_sf"/>
</dbReference>
<dbReference type="PROSITE" id="PS50017">
    <property type="entry name" value="DEATH_DOMAIN"/>
    <property type="match status" value="1"/>
</dbReference>
<organism evidence="2 3">
    <name type="scientific">Holothuria leucospilota</name>
    <name type="common">Black long sea cucumber</name>
    <name type="synonym">Mertensiothuria leucospilota</name>
    <dbReference type="NCBI Taxonomy" id="206669"/>
    <lineage>
        <taxon>Eukaryota</taxon>
        <taxon>Metazoa</taxon>
        <taxon>Echinodermata</taxon>
        <taxon>Eleutherozoa</taxon>
        <taxon>Echinozoa</taxon>
        <taxon>Holothuroidea</taxon>
        <taxon>Aspidochirotacea</taxon>
        <taxon>Aspidochirotida</taxon>
        <taxon>Holothuriidae</taxon>
        <taxon>Holothuria</taxon>
    </lineage>
</organism>
<evidence type="ECO:0000313" key="3">
    <source>
        <dbReference type="Proteomes" id="UP001152320"/>
    </source>
</evidence>
<accession>A0A9Q1BXH4</accession>
<keyword evidence="3" id="KW-1185">Reference proteome</keyword>
<dbReference type="Pfam" id="PF00531">
    <property type="entry name" value="Death"/>
    <property type="match status" value="1"/>
</dbReference>
<dbReference type="InterPro" id="IPR000488">
    <property type="entry name" value="Death_dom"/>
</dbReference>
<dbReference type="SUPFAM" id="SSF47986">
    <property type="entry name" value="DEATH domain"/>
    <property type="match status" value="1"/>
</dbReference>
<protein>
    <recommendedName>
        <fullName evidence="1">Death domain-containing protein</fullName>
    </recommendedName>
</protein>